<feature type="transmembrane region" description="Helical" evidence="1">
    <location>
        <begin position="112"/>
        <end position="132"/>
    </location>
</feature>
<feature type="transmembrane region" description="Helical" evidence="1">
    <location>
        <begin position="57"/>
        <end position="78"/>
    </location>
</feature>
<organism evidence="2">
    <name type="scientific">Micromonospora sp. HUAS YX12</name>
    <dbReference type="NCBI Taxonomy" id="3156396"/>
    <lineage>
        <taxon>Bacteria</taxon>
        <taxon>Bacillati</taxon>
        <taxon>Actinomycetota</taxon>
        <taxon>Actinomycetes</taxon>
        <taxon>Micromonosporales</taxon>
        <taxon>Micromonosporaceae</taxon>
        <taxon>Micromonospora</taxon>
    </lineage>
</organism>
<keyword evidence="1" id="KW-0472">Membrane</keyword>
<sequence length="138" mass="14171">MENTMPTVAARPNRRRDRLLTVLTAAAATLLGWLVAVPVAGVELTARTGSAEQRVTPVAVVVSTLLAGLAGWALLALLERLTGRARTAWTAVAVLVLLVSVLGPLGGGVGRAATLTLVALHLVAGAVLITGLRRTAVR</sequence>
<gene>
    <name evidence="2" type="ORF">ABIH81_23110</name>
</gene>
<dbReference type="AlphaFoldDB" id="A0AAU7QX52"/>
<feature type="transmembrane region" description="Helical" evidence="1">
    <location>
        <begin position="87"/>
        <end position="106"/>
    </location>
</feature>
<accession>A0AAU7QX52</accession>
<dbReference type="RefSeq" id="WP_349876987.1">
    <property type="nucleotide sequence ID" value="NZ_CP157974.1"/>
</dbReference>
<proteinExistence type="predicted"/>
<reference evidence="2" key="1">
    <citation type="submission" date="2024-06" db="EMBL/GenBank/DDBJ databases">
        <title>Micromonospora sp. strain HUAS YX12 genome sequences.</title>
        <authorList>
            <person name="Mo P."/>
        </authorList>
    </citation>
    <scope>NUCLEOTIDE SEQUENCE</scope>
    <source>
        <strain evidence="2">HUAS YX12</strain>
    </source>
</reference>
<dbReference type="Pfam" id="PF19545">
    <property type="entry name" value="DUF6069"/>
    <property type="match status" value="1"/>
</dbReference>
<dbReference type="InterPro" id="IPR045713">
    <property type="entry name" value="DUF6069"/>
</dbReference>
<evidence type="ECO:0000313" key="2">
    <source>
        <dbReference type="EMBL" id="XBT80522.1"/>
    </source>
</evidence>
<keyword evidence="1" id="KW-1133">Transmembrane helix</keyword>
<keyword evidence="1" id="KW-0812">Transmembrane</keyword>
<dbReference type="EMBL" id="CP157974">
    <property type="protein sequence ID" value="XBT80522.1"/>
    <property type="molecule type" value="Genomic_DNA"/>
</dbReference>
<name>A0AAU7QX52_9ACTN</name>
<evidence type="ECO:0000256" key="1">
    <source>
        <dbReference type="SAM" id="Phobius"/>
    </source>
</evidence>
<protein>
    <submittedName>
        <fullName evidence="2">DUF6069 family protein</fullName>
    </submittedName>
</protein>